<evidence type="ECO:0000313" key="2">
    <source>
        <dbReference type="Proteomes" id="UP000324748"/>
    </source>
</evidence>
<proteinExistence type="predicted"/>
<keyword evidence="2" id="KW-1185">Reference proteome</keyword>
<gene>
    <name evidence="1" type="ORF">PGT21_031109</name>
</gene>
<protein>
    <submittedName>
        <fullName evidence="1">Uncharacterized protein</fullName>
    </submittedName>
</protein>
<accession>A0A5B0N7A1</accession>
<organism evidence="1 2">
    <name type="scientific">Puccinia graminis f. sp. tritici</name>
    <dbReference type="NCBI Taxonomy" id="56615"/>
    <lineage>
        <taxon>Eukaryota</taxon>
        <taxon>Fungi</taxon>
        <taxon>Dikarya</taxon>
        <taxon>Basidiomycota</taxon>
        <taxon>Pucciniomycotina</taxon>
        <taxon>Pucciniomycetes</taxon>
        <taxon>Pucciniales</taxon>
        <taxon>Pucciniaceae</taxon>
        <taxon>Puccinia</taxon>
    </lineage>
</organism>
<dbReference type="EMBL" id="VSWC01000118">
    <property type="protein sequence ID" value="KAA1084576.1"/>
    <property type="molecule type" value="Genomic_DNA"/>
</dbReference>
<reference evidence="1 2" key="1">
    <citation type="submission" date="2019-05" db="EMBL/GenBank/DDBJ databases">
        <title>Emergence of the Ug99 lineage of the wheat stem rust pathogen through somatic hybridization.</title>
        <authorList>
            <person name="Li F."/>
            <person name="Upadhyaya N.M."/>
            <person name="Sperschneider J."/>
            <person name="Matny O."/>
            <person name="Nguyen-Phuc H."/>
            <person name="Mago R."/>
            <person name="Raley C."/>
            <person name="Miller M.E."/>
            <person name="Silverstein K.A.T."/>
            <person name="Henningsen E."/>
            <person name="Hirsch C.D."/>
            <person name="Visser B."/>
            <person name="Pretorius Z.A."/>
            <person name="Steffenson B.J."/>
            <person name="Schwessinger B."/>
            <person name="Dodds P.N."/>
            <person name="Figueroa M."/>
        </authorList>
    </citation>
    <scope>NUCLEOTIDE SEQUENCE [LARGE SCALE GENOMIC DNA]</scope>
    <source>
        <strain evidence="1">21-0</strain>
    </source>
</reference>
<dbReference type="Proteomes" id="UP000324748">
    <property type="component" value="Unassembled WGS sequence"/>
</dbReference>
<comment type="caution">
    <text evidence="1">The sequence shown here is derived from an EMBL/GenBank/DDBJ whole genome shotgun (WGS) entry which is preliminary data.</text>
</comment>
<dbReference type="AlphaFoldDB" id="A0A5B0N7A1"/>
<sequence length="89" mass="10604">MSRNPSPTITLPKKKGVFWPISESRRRSQVGFRDMEIILAGLSLQWIKGFFQRDRTYHLGDRELEFLVYNFRFLANNPRSLQVELSPYR</sequence>
<evidence type="ECO:0000313" key="1">
    <source>
        <dbReference type="EMBL" id="KAA1084576.1"/>
    </source>
</evidence>
<name>A0A5B0N7A1_PUCGR</name>